<feature type="transmembrane region" description="Helical" evidence="1">
    <location>
        <begin position="7"/>
        <end position="29"/>
    </location>
</feature>
<keyword evidence="1" id="KW-0472">Membrane</keyword>
<dbReference type="InterPro" id="IPR036514">
    <property type="entry name" value="SGNH_hydro_sf"/>
</dbReference>
<dbReference type="AlphaFoldDB" id="A0A1F6BB86"/>
<organism evidence="2 3">
    <name type="scientific">Candidatus Gottesmanbacteria bacterium RIFCSPLOWO2_01_FULL_42_22</name>
    <dbReference type="NCBI Taxonomy" id="1798391"/>
    <lineage>
        <taxon>Bacteria</taxon>
        <taxon>Candidatus Gottesmaniibacteriota</taxon>
    </lineage>
</organism>
<keyword evidence="1" id="KW-1133">Transmembrane helix</keyword>
<evidence type="ECO:0008006" key="4">
    <source>
        <dbReference type="Google" id="ProtNLM"/>
    </source>
</evidence>
<evidence type="ECO:0000256" key="1">
    <source>
        <dbReference type="SAM" id="Phobius"/>
    </source>
</evidence>
<dbReference type="CDD" id="cd00229">
    <property type="entry name" value="SGNH_hydrolase"/>
    <property type="match status" value="1"/>
</dbReference>
<evidence type="ECO:0000313" key="3">
    <source>
        <dbReference type="Proteomes" id="UP000176228"/>
    </source>
</evidence>
<evidence type="ECO:0000313" key="2">
    <source>
        <dbReference type="EMBL" id="OGG34138.1"/>
    </source>
</evidence>
<sequence>MRKHRKRLFIILLIIFLVISLEVFFRYLFLQTSFLDNHYVNNDAWWRLRWIRNRRYVEEDVANYFSIYRYDKILGWNPRSNLKNHDIGKGAFLTTNSVGIRDDKEFSKLKHEGKTRILILGDSFSFGEEVSDNQTFSYLLEQLLTESEVINMGVGGYGHDQMFLKLKTEGIKYQPDMIIVGFLESDMDRNILSFRDYSKPIFTLINNEIITANNEIPEVDEILKREAFKFKIADFFSLLSSKIRERQIKAEMEEMTKAILDFMTKTSMENKSQILFVYLPVSKEIFTDNRNMGEEFFKEYCRSTRKKYQNGFNCFDLRPVFREASNKGDKFRGGHFPGHYDVLAHALIANSIKNFLVQYNYFPY</sequence>
<dbReference type="EMBL" id="MFJU01000035">
    <property type="protein sequence ID" value="OGG34138.1"/>
    <property type="molecule type" value="Genomic_DNA"/>
</dbReference>
<dbReference type="SUPFAM" id="SSF52266">
    <property type="entry name" value="SGNH hydrolase"/>
    <property type="match status" value="1"/>
</dbReference>
<dbReference type="STRING" id="1798391.A2968_03115"/>
<accession>A0A1F6BB86</accession>
<protein>
    <recommendedName>
        <fullName evidence="4">SGNH hydrolase-type esterase domain-containing protein</fullName>
    </recommendedName>
</protein>
<reference evidence="2 3" key="1">
    <citation type="journal article" date="2016" name="Nat. Commun.">
        <title>Thousands of microbial genomes shed light on interconnected biogeochemical processes in an aquifer system.</title>
        <authorList>
            <person name="Anantharaman K."/>
            <person name="Brown C.T."/>
            <person name="Hug L.A."/>
            <person name="Sharon I."/>
            <person name="Castelle C.J."/>
            <person name="Probst A.J."/>
            <person name="Thomas B.C."/>
            <person name="Singh A."/>
            <person name="Wilkins M.J."/>
            <person name="Karaoz U."/>
            <person name="Brodie E.L."/>
            <person name="Williams K.H."/>
            <person name="Hubbard S.S."/>
            <person name="Banfield J.F."/>
        </authorList>
    </citation>
    <scope>NUCLEOTIDE SEQUENCE [LARGE SCALE GENOMIC DNA]</scope>
</reference>
<dbReference type="Gene3D" id="3.40.50.1110">
    <property type="entry name" value="SGNH hydrolase"/>
    <property type="match status" value="1"/>
</dbReference>
<dbReference type="Proteomes" id="UP000176228">
    <property type="component" value="Unassembled WGS sequence"/>
</dbReference>
<comment type="caution">
    <text evidence="2">The sequence shown here is derived from an EMBL/GenBank/DDBJ whole genome shotgun (WGS) entry which is preliminary data.</text>
</comment>
<name>A0A1F6BB86_9BACT</name>
<keyword evidence="1" id="KW-0812">Transmembrane</keyword>
<proteinExistence type="predicted"/>
<gene>
    <name evidence="2" type="ORF">A2968_03115</name>
</gene>